<dbReference type="InterPro" id="IPR043128">
    <property type="entry name" value="Rev_trsase/Diguanyl_cyclase"/>
</dbReference>
<dbReference type="Gene3D" id="3.30.70.270">
    <property type="match status" value="1"/>
</dbReference>
<dbReference type="PANTHER" id="PTHR24559:SF444">
    <property type="entry name" value="REVERSE TRANSCRIPTASE DOMAIN-CONTAINING PROTEIN"/>
    <property type="match status" value="1"/>
</dbReference>
<dbReference type="Gene3D" id="3.10.10.10">
    <property type="entry name" value="HIV Type 1 Reverse Transcriptase, subunit A, domain 1"/>
    <property type="match status" value="1"/>
</dbReference>
<protein>
    <recommendedName>
        <fullName evidence="2">Reverse transcriptase domain-containing protein</fullName>
    </recommendedName>
</protein>
<feature type="region of interest" description="Disordered" evidence="1">
    <location>
        <begin position="541"/>
        <end position="562"/>
    </location>
</feature>
<dbReference type="InterPro" id="IPR053134">
    <property type="entry name" value="RNA-dir_DNA_polymerase"/>
</dbReference>
<name>A0A6H5J4M9_9HYME</name>
<evidence type="ECO:0000313" key="4">
    <source>
        <dbReference type="Proteomes" id="UP000479190"/>
    </source>
</evidence>
<reference evidence="3 4" key="1">
    <citation type="submission" date="2020-02" db="EMBL/GenBank/DDBJ databases">
        <authorList>
            <person name="Ferguson B K."/>
        </authorList>
    </citation>
    <scope>NUCLEOTIDE SEQUENCE [LARGE SCALE GENOMIC DNA]</scope>
</reference>
<accession>A0A6H5J4M9</accession>
<dbReference type="EMBL" id="CADCXV010001458">
    <property type="protein sequence ID" value="CAB0044445.1"/>
    <property type="molecule type" value="Genomic_DNA"/>
</dbReference>
<evidence type="ECO:0000259" key="2">
    <source>
        <dbReference type="PROSITE" id="PS50878"/>
    </source>
</evidence>
<feature type="compositionally biased region" description="Polar residues" evidence="1">
    <location>
        <begin position="1"/>
        <end position="18"/>
    </location>
</feature>
<dbReference type="OrthoDB" id="7989680at2759"/>
<proteinExistence type="predicted"/>
<feature type="region of interest" description="Disordered" evidence="1">
    <location>
        <begin position="1"/>
        <end position="29"/>
    </location>
</feature>
<keyword evidence="4" id="KW-1185">Reference proteome</keyword>
<organism evidence="3 4">
    <name type="scientific">Trichogramma brassicae</name>
    <dbReference type="NCBI Taxonomy" id="86971"/>
    <lineage>
        <taxon>Eukaryota</taxon>
        <taxon>Metazoa</taxon>
        <taxon>Ecdysozoa</taxon>
        <taxon>Arthropoda</taxon>
        <taxon>Hexapoda</taxon>
        <taxon>Insecta</taxon>
        <taxon>Pterygota</taxon>
        <taxon>Neoptera</taxon>
        <taxon>Endopterygota</taxon>
        <taxon>Hymenoptera</taxon>
        <taxon>Apocrita</taxon>
        <taxon>Proctotrupomorpha</taxon>
        <taxon>Chalcidoidea</taxon>
        <taxon>Trichogrammatidae</taxon>
        <taxon>Trichogramma</taxon>
    </lineage>
</organism>
<feature type="compositionally biased region" description="Polar residues" evidence="1">
    <location>
        <begin position="541"/>
        <end position="558"/>
    </location>
</feature>
<dbReference type="SUPFAM" id="SSF56672">
    <property type="entry name" value="DNA/RNA polymerases"/>
    <property type="match status" value="2"/>
</dbReference>
<dbReference type="GO" id="GO:0071897">
    <property type="term" value="P:DNA biosynthetic process"/>
    <property type="evidence" value="ECO:0007669"/>
    <property type="project" value="UniProtKB-ARBA"/>
</dbReference>
<sequence>MSTAASDGLQSPQGQTSVEKPGGPSLDGAWAAPDAMNVSVSMVKAITGKMIVAPLYCKEKDAKLRLPRNLRPGPWRTSWSGEGCVEVCQTSCDLSIGSDVAAESRQQRNHNIRRSAAGALMLQLKKGVENASDLGEELGKVLGTAATASALLHTSTIEIKDLDECATKEEVTAALDALLGVPVSKRDPVKSLWKAYAGTQVAVVALPDDLAATALKLGHVRIGWVNCRIRAREEARRGHLVSRIPGLPPGPRRARAADGLPVHSMRTVSPAVQRIGSLPGPRRIRRRASCPVITGACDASMSKANPRHRREPVYWWTAKIADLRRSCLRARRLFQRSRGRHEEETHSANYASARRLLLVAIKTSKRRCWRQLCDERSRSLLPRVSTPSCGCTRRAWRPAFFRPAGSARDSSCSQSQANLPTSRPRIVRCACWTRRARFSRESYATGWRLSQRDPEASQSDSMASGKGGQRYMPSETSFPPAMRPSPARDGTAGTKKYCAVVTLDVRNAFNSARWDNILVALRRLLVPRLLAENNRQLLSRQECSTSPRTKVQSPTKSQQESHRGQYWARSCGTLCMTRSCASTSMAMFVSSSVFSDDIAVVAVAKHLWQIEHDLNAAILQVRGALQALSLQTADHKTEALLITSRKKEETITITVGDHSIRSSPFIRYLGLHIDAKLKFDHHLRTVSAKAAGMIGALTKIMPNSGGPRSSRRKLYAHVVDSILLYGAPSGAQQHKREPTYNRRSQPTDEPACVKNFYKGEKKTSCYHRNFCALLHHALYPNYIFIGKLNKSTLVKFFLYDAAKKQCQEPPKILIPIPRTKEKPQYRQQQQTRTDQLSYQKGIYYCRKQNRSTQKKSCNSTKFTQDLINLSTLNRDKDTSIADMNAIPEIISRYFGSIHKKDPSTNTQLENTIVERISELSHTLPALSSFITFNEDISPLDPKLEHKDIRFASYNLIAKLMKKMKSKTSTGWDNIPNIPLKYLPPIYIAKYTILFDNALTLFGPKRPKQHVTLRSCLIFKLQELALEPRIIKLINNTIKGRSFIVKIKEHTSTHPQMITKGLQQGTVLSPILFNIFTAEIINSFNINNNNKTYSIAFADDLIIYVADKNLNKIKTTLQLLFNKVKNKFATWKLYTNVNTCETILFRSPLKSKSIATRKHWKNFNIVGDPIYASEVFLIILLYESEIKLHLDGPSIEPLVGNDYVLLIEEEREESPIEIAVNRVPESYQAQVREVLQNDSSSTPSETSLKMCIKIKDCKPIASHPRRLSPAEEAEVRQQIDESVLCGIVKPGASEYAAPLVVAWRKDGRIRVCIDYKRLNKVVERDHNPLPLIEDAVDATADSVVHSVMDLKDGFFHIDVAEESQKMLERDDQVYQRTLRAAQRDEITRSVAEWANALTDEQVSAELQQRSLIVSPEKEINRDRLLRALCYSVDKHCSMQWDTTRDGTLPVFMPATSITPSKEEL</sequence>
<dbReference type="Proteomes" id="UP000479190">
    <property type="component" value="Unassembled WGS sequence"/>
</dbReference>
<evidence type="ECO:0000313" key="3">
    <source>
        <dbReference type="EMBL" id="CAB0044445.1"/>
    </source>
</evidence>
<dbReference type="InterPro" id="IPR000477">
    <property type="entry name" value="RT_dom"/>
</dbReference>
<dbReference type="Pfam" id="PF00078">
    <property type="entry name" value="RVT_1"/>
    <property type="match status" value="1"/>
</dbReference>
<gene>
    <name evidence="3" type="ORF">TBRA_LOCUS16033</name>
</gene>
<feature type="domain" description="Reverse transcriptase" evidence="2">
    <location>
        <begin position="944"/>
        <end position="1164"/>
    </location>
</feature>
<dbReference type="InterPro" id="IPR043502">
    <property type="entry name" value="DNA/RNA_pol_sf"/>
</dbReference>
<evidence type="ECO:0000256" key="1">
    <source>
        <dbReference type="SAM" id="MobiDB-lite"/>
    </source>
</evidence>
<dbReference type="PROSITE" id="PS50878">
    <property type="entry name" value="RT_POL"/>
    <property type="match status" value="1"/>
</dbReference>
<dbReference type="PANTHER" id="PTHR24559">
    <property type="entry name" value="TRANSPOSON TY3-I GAG-POL POLYPROTEIN"/>
    <property type="match status" value="1"/>
</dbReference>
<feature type="region of interest" description="Disordered" evidence="1">
    <location>
        <begin position="449"/>
        <end position="492"/>
    </location>
</feature>